<dbReference type="InterPro" id="IPR051707">
    <property type="entry name" value="PI-Interact_SigTrans_Reg"/>
</dbReference>
<gene>
    <name evidence="3" type="ORF">FRACYDRAFT_243584</name>
</gene>
<sequence length="893" mass="100879">MPSLRARIESDYDDDDDDNNNNSNSNNNNNLAVKTHHDINTMDSEAIITDRFCSVSEATNSTRKIVKIDNSNRLTGLFAPKNPMSSPKSSQVISSGTNVNTNSDTTEGVVEKIKPGQRLTTIIRKMGASLKEKSAEVSDMVDGALGEQEQDSSSDESSFDDDDKSWLEEESQMFDDDNIDQPIDCRNLNSSLPNSFLDLPPDIYDYLDSDIVKNIEEQDITTFAWEHHLYVKGLLQLLAERDLIGVEDDIFATDNISKRGVLRKKHGNIGWHVKYVELRKGNLTYFADVENEKRRTIHLRKRTCTCQVSTTREGGQEFIFELIVDGGRRLLWMTKSEEGCKGWVRAINQAMIGEVDDSRDFPLDATLYQTAIDNYQAVQTSLREVNTRQEYLVAMDTLLYRQTASSALRVPMKWIRDNVLEEEKSEQEQHVTASERIKYTVREFWKNLCNTSVVLNGCLVEADNTYSGERVIGALSRCILEFDKVENTQDFEQIFNSLKQASKESKSFITELEAVSYSRTILNGALQSTSRGDIKAAVEELFRNDYVAYIILESSEPLHIDVSYAGDDFSENRPRPTELNAGWIETKSKKSKKWNMRYFLFSEGVLSHFQRADPRPYRLCSQMLLRDASITVLEGNMMSIELQGRKRLLRFGDRGELVRWKAIIEKDNIDVISDHGFDRLEEMQIDSNDEGQVTTPSNREDDCAYSLPRDSAVSEDIANGKTLKGVRGAGAKFLKNAARATKVQANKGMKMAKNSSEARMKSFRTGAGMLIRGVRGNTNSETSTGTMRRRPTNDMLISSTKKLNTISEKREPTVQVVVEMNYAFKVMSKSNNSDEQQDKILLTIRVKLYQAFLLSGGPHGRLACGDELLLMEFSAGEGADDVQNVFFQPPTSL</sequence>
<dbReference type="PANTHER" id="PTHR14336">
    <property type="entry name" value="TANDEM PH DOMAIN CONTAINING PROTEIN"/>
    <property type="match status" value="1"/>
</dbReference>
<dbReference type="Gene3D" id="2.30.29.30">
    <property type="entry name" value="Pleckstrin-homology domain (PH domain)/Phosphotyrosine-binding domain (PTB)"/>
    <property type="match status" value="2"/>
</dbReference>
<dbReference type="SUPFAM" id="SSF50729">
    <property type="entry name" value="PH domain-like"/>
    <property type="match status" value="2"/>
</dbReference>
<evidence type="ECO:0000259" key="2">
    <source>
        <dbReference type="PROSITE" id="PS50003"/>
    </source>
</evidence>
<dbReference type="Pfam" id="PF00169">
    <property type="entry name" value="PH"/>
    <property type="match status" value="1"/>
</dbReference>
<organism evidence="3 4">
    <name type="scientific">Fragilariopsis cylindrus CCMP1102</name>
    <dbReference type="NCBI Taxonomy" id="635003"/>
    <lineage>
        <taxon>Eukaryota</taxon>
        <taxon>Sar</taxon>
        <taxon>Stramenopiles</taxon>
        <taxon>Ochrophyta</taxon>
        <taxon>Bacillariophyta</taxon>
        <taxon>Bacillariophyceae</taxon>
        <taxon>Bacillariophycidae</taxon>
        <taxon>Bacillariales</taxon>
        <taxon>Bacillariaceae</taxon>
        <taxon>Fragilariopsis</taxon>
    </lineage>
</organism>
<feature type="compositionally biased region" description="Basic and acidic residues" evidence="1">
    <location>
        <begin position="1"/>
        <end position="10"/>
    </location>
</feature>
<dbReference type="EMBL" id="KV784363">
    <property type="protein sequence ID" value="OEU13067.1"/>
    <property type="molecule type" value="Genomic_DNA"/>
</dbReference>
<keyword evidence="4" id="KW-1185">Reference proteome</keyword>
<feature type="domain" description="PH" evidence="2">
    <location>
        <begin position="255"/>
        <end position="352"/>
    </location>
</feature>
<dbReference type="PANTHER" id="PTHR14336:SF8">
    <property type="entry name" value="PROTEIN OPY1"/>
    <property type="match status" value="1"/>
</dbReference>
<dbReference type="InterPro" id="IPR011993">
    <property type="entry name" value="PH-like_dom_sf"/>
</dbReference>
<reference evidence="3 4" key="1">
    <citation type="submission" date="2016-09" db="EMBL/GenBank/DDBJ databases">
        <title>Extensive genetic diversity and differential bi-allelic expression allows diatom success in the polar Southern Ocean.</title>
        <authorList>
            <consortium name="DOE Joint Genome Institute"/>
            <person name="Mock T."/>
            <person name="Otillar R.P."/>
            <person name="Strauss J."/>
            <person name="Dupont C."/>
            <person name="Frickenhaus S."/>
            <person name="Maumus F."/>
            <person name="Mcmullan M."/>
            <person name="Sanges R."/>
            <person name="Schmutz J."/>
            <person name="Toseland A."/>
            <person name="Valas R."/>
            <person name="Veluchamy A."/>
            <person name="Ward B.J."/>
            <person name="Allen A."/>
            <person name="Barry K."/>
            <person name="Falciatore A."/>
            <person name="Ferrante M."/>
            <person name="Fortunato A.E."/>
            <person name="Gloeckner G."/>
            <person name="Gruber A."/>
            <person name="Hipkin R."/>
            <person name="Janech M."/>
            <person name="Kroth P."/>
            <person name="Leese F."/>
            <person name="Lindquist E."/>
            <person name="Lyon B.R."/>
            <person name="Martin J."/>
            <person name="Mayer C."/>
            <person name="Parker M."/>
            <person name="Quesneville H."/>
            <person name="Raymond J."/>
            <person name="Uhlig C."/>
            <person name="Valentin K.U."/>
            <person name="Worden A.Z."/>
            <person name="Armbrust E.V."/>
            <person name="Bowler C."/>
            <person name="Green B."/>
            <person name="Moulton V."/>
            <person name="Van Oosterhout C."/>
            <person name="Grigoriev I."/>
        </authorList>
    </citation>
    <scope>NUCLEOTIDE SEQUENCE [LARGE SCALE GENOMIC DNA]</scope>
    <source>
        <strain evidence="3 4">CCMP1102</strain>
    </source>
</reference>
<feature type="compositionally biased region" description="Low complexity" evidence="1">
    <location>
        <begin position="20"/>
        <end position="30"/>
    </location>
</feature>
<dbReference type="Proteomes" id="UP000095751">
    <property type="component" value="Unassembled WGS sequence"/>
</dbReference>
<protein>
    <submittedName>
        <fullName evidence="3">PH-domain-containing protein</fullName>
    </submittedName>
</protein>
<dbReference type="InParanoid" id="A0A1E7F4J5"/>
<dbReference type="KEGG" id="fcy:FRACYDRAFT_243584"/>
<feature type="region of interest" description="Disordered" evidence="1">
    <location>
        <begin position="77"/>
        <end position="107"/>
    </location>
</feature>
<name>A0A1E7F4J5_9STRA</name>
<dbReference type="PROSITE" id="PS50003">
    <property type="entry name" value="PH_DOMAIN"/>
    <property type="match status" value="1"/>
</dbReference>
<evidence type="ECO:0000313" key="4">
    <source>
        <dbReference type="Proteomes" id="UP000095751"/>
    </source>
</evidence>
<evidence type="ECO:0000256" key="1">
    <source>
        <dbReference type="SAM" id="MobiDB-lite"/>
    </source>
</evidence>
<dbReference type="AlphaFoldDB" id="A0A1E7F4J5"/>
<dbReference type="CDD" id="cd00821">
    <property type="entry name" value="PH"/>
    <property type="match status" value="1"/>
</dbReference>
<feature type="compositionally biased region" description="Polar residues" evidence="1">
    <location>
        <begin position="83"/>
        <end position="106"/>
    </location>
</feature>
<feature type="region of interest" description="Disordered" evidence="1">
    <location>
        <begin position="1"/>
        <end position="32"/>
    </location>
</feature>
<dbReference type="SMART" id="SM00233">
    <property type="entry name" value="PH"/>
    <property type="match status" value="2"/>
</dbReference>
<proteinExistence type="predicted"/>
<dbReference type="InterPro" id="IPR001849">
    <property type="entry name" value="PH_domain"/>
</dbReference>
<dbReference type="OrthoDB" id="43122at2759"/>
<accession>A0A1E7F4J5</accession>
<evidence type="ECO:0000313" key="3">
    <source>
        <dbReference type="EMBL" id="OEU13067.1"/>
    </source>
</evidence>